<evidence type="ECO:0000313" key="4">
    <source>
        <dbReference type="Proteomes" id="UP001055784"/>
    </source>
</evidence>
<dbReference type="EMBL" id="CP097770">
    <property type="protein sequence ID" value="URJ53010.2"/>
    <property type="molecule type" value="Genomic_DNA"/>
</dbReference>
<dbReference type="Gene3D" id="3.40.50.720">
    <property type="entry name" value="NAD(P)-binding Rossmann-like Domain"/>
    <property type="match status" value="1"/>
</dbReference>
<organism evidence="3 4">
    <name type="scientific">Paenibacillus polymyxa</name>
    <name type="common">Bacillus polymyxa</name>
    <dbReference type="NCBI Taxonomy" id="1406"/>
    <lineage>
        <taxon>Bacteria</taxon>
        <taxon>Bacillati</taxon>
        <taxon>Bacillota</taxon>
        <taxon>Bacilli</taxon>
        <taxon>Bacillales</taxon>
        <taxon>Paenibacillaceae</taxon>
        <taxon>Paenibacillus</taxon>
    </lineage>
</organism>
<name>A0AAE9L8J9_PAEPO</name>
<dbReference type="PANTHER" id="PTHR43818:SF11">
    <property type="entry name" value="BCDNA.GH03377"/>
    <property type="match status" value="1"/>
</dbReference>
<dbReference type="PANTHER" id="PTHR43818">
    <property type="entry name" value="BCDNA.GH03377"/>
    <property type="match status" value="1"/>
</dbReference>
<dbReference type="Proteomes" id="UP001055784">
    <property type="component" value="Chromosome"/>
</dbReference>
<dbReference type="GO" id="GO:0016491">
    <property type="term" value="F:oxidoreductase activity"/>
    <property type="evidence" value="ECO:0007669"/>
    <property type="project" value="UniProtKB-KW"/>
</dbReference>
<evidence type="ECO:0000313" key="3">
    <source>
        <dbReference type="EMBL" id="URJ53010.2"/>
    </source>
</evidence>
<evidence type="ECO:0000259" key="2">
    <source>
        <dbReference type="Pfam" id="PF01408"/>
    </source>
</evidence>
<dbReference type="SUPFAM" id="SSF51735">
    <property type="entry name" value="NAD(P)-binding Rossmann-fold domains"/>
    <property type="match status" value="1"/>
</dbReference>
<gene>
    <name evidence="3" type="ORF">MF626_000805</name>
</gene>
<dbReference type="InterPro" id="IPR050463">
    <property type="entry name" value="Gfo/Idh/MocA_oxidrdct_glycsds"/>
</dbReference>
<keyword evidence="1" id="KW-0560">Oxidoreductase</keyword>
<accession>A0AAE9L8J9</accession>
<proteinExistence type="predicted"/>
<dbReference type="InterPro" id="IPR036291">
    <property type="entry name" value="NAD(P)-bd_dom_sf"/>
</dbReference>
<evidence type="ECO:0000256" key="1">
    <source>
        <dbReference type="ARBA" id="ARBA00023002"/>
    </source>
</evidence>
<dbReference type="GO" id="GO:0000166">
    <property type="term" value="F:nucleotide binding"/>
    <property type="evidence" value="ECO:0007669"/>
    <property type="project" value="InterPro"/>
</dbReference>
<sequence>MRKYMLEAKECDDVEQMKAGIIGCGTISSVYLENLQKSPLIEVVAAADLLDERAKERADEFNIENVYKVDELLRQLEIELVFNLTVPGSHALTDVAILEAGKHVYSEKPLAH</sequence>
<dbReference type="Pfam" id="PF01408">
    <property type="entry name" value="GFO_IDH_MocA"/>
    <property type="match status" value="1"/>
</dbReference>
<feature type="domain" description="Gfo/Idh/MocA-like oxidoreductase N-terminal" evidence="2">
    <location>
        <begin position="18"/>
        <end position="111"/>
    </location>
</feature>
<dbReference type="InterPro" id="IPR000683">
    <property type="entry name" value="Gfo/Idh/MocA-like_OxRdtase_N"/>
</dbReference>
<dbReference type="AlphaFoldDB" id="A0AAE9L8J9"/>
<protein>
    <submittedName>
        <fullName evidence="3">Gfo/Idh/MocA family oxidoreductase</fullName>
    </submittedName>
</protein>
<reference evidence="3" key="1">
    <citation type="submission" date="2022-11" db="EMBL/GenBank/DDBJ databases">
        <authorList>
            <person name="Vasilchenko N.G."/>
            <person name="Prazdnova E.V."/>
            <person name="Gorovtsov A.V."/>
            <person name="Chistyakov V.A."/>
            <person name="Pak M.L."/>
        </authorList>
    </citation>
    <scope>NUCLEOTIDE SEQUENCE</scope>
    <source>
        <strain evidence="3">R 4.5</strain>
    </source>
</reference>